<dbReference type="SMART" id="SM00454">
    <property type="entry name" value="SAM"/>
    <property type="match status" value="1"/>
</dbReference>
<dbReference type="Gene3D" id="1.10.150.50">
    <property type="entry name" value="Transcription Factor, Ets-1"/>
    <property type="match status" value="1"/>
</dbReference>
<dbReference type="AlphaFoldDB" id="A0A9P8PQV7"/>
<reference evidence="4" key="2">
    <citation type="submission" date="2021-01" db="EMBL/GenBank/DDBJ databases">
        <authorList>
            <person name="Schikora-Tamarit M.A."/>
        </authorList>
    </citation>
    <scope>NUCLEOTIDE SEQUENCE</scope>
    <source>
        <strain evidence="4">NCAIM Y.01608</strain>
    </source>
</reference>
<dbReference type="InterPro" id="IPR001660">
    <property type="entry name" value="SAM"/>
</dbReference>
<accession>A0A9P8PQV7</accession>
<dbReference type="Gene3D" id="3.10.20.90">
    <property type="entry name" value="Phosphatidylinositol 3-kinase Catalytic Subunit, Chain A, domain 1"/>
    <property type="match status" value="1"/>
</dbReference>
<name>A0A9P8PQV7_9ASCO</name>
<feature type="compositionally biased region" description="Polar residues" evidence="1">
    <location>
        <begin position="173"/>
        <end position="182"/>
    </location>
</feature>
<dbReference type="SUPFAM" id="SSF54236">
    <property type="entry name" value="Ubiquitin-like"/>
    <property type="match status" value="1"/>
</dbReference>
<proteinExistence type="predicted"/>
<feature type="compositionally biased region" description="Low complexity" evidence="1">
    <location>
        <begin position="249"/>
        <end position="263"/>
    </location>
</feature>
<comment type="caution">
    <text evidence="4">The sequence shown here is derived from an EMBL/GenBank/DDBJ whole genome shotgun (WGS) entry which is preliminary data.</text>
</comment>
<dbReference type="Pfam" id="PF07647">
    <property type="entry name" value="SAM_2"/>
    <property type="match status" value="1"/>
</dbReference>
<evidence type="ECO:0000256" key="1">
    <source>
        <dbReference type="SAM" id="MobiDB-lite"/>
    </source>
</evidence>
<dbReference type="GO" id="GO:0007165">
    <property type="term" value="P:signal transduction"/>
    <property type="evidence" value="ECO:0007669"/>
    <property type="project" value="InterPro"/>
</dbReference>
<keyword evidence="5" id="KW-1185">Reference proteome</keyword>
<feature type="compositionally biased region" description="Polar residues" evidence="1">
    <location>
        <begin position="227"/>
        <end position="248"/>
    </location>
</feature>
<dbReference type="EMBL" id="JAEUBD010000146">
    <property type="protein sequence ID" value="KAH3676571.1"/>
    <property type="molecule type" value="Genomic_DNA"/>
</dbReference>
<feature type="compositionally biased region" description="Low complexity" evidence="1">
    <location>
        <begin position="208"/>
        <end position="226"/>
    </location>
</feature>
<dbReference type="SMART" id="SM00314">
    <property type="entry name" value="RA"/>
    <property type="match status" value="1"/>
</dbReference>
<feature type="region of interest" description="Disordered" evidence="1">
    <location>
        <begin position="196"/>
        <end position="293"/>
    </location>
</feature>
<evidence type="ECO:0000313" key="4">
    <source>
        <dbReference type="EMBL" id="KAH3676571.1"/>
    </source>
</evidence>
<dbReference type="CDD" id="cd01786">
    <property type="entry name" value="RA_STE50"/>
    <property type="match status" value="1"/>
</dbReference>
<dbReference type="InterPro" id="IPR013761">
    <property type="entry name" value="SAM/pointed_sf"/>
</dbReference>
<organism evidence="4 5">
    <name type="scientific">Ogataea polymorpha</name>
    <dbReference type="NCBI Taxonomy" id="460523"/>
    <lineage>
        <taxon>Eukaryota</taxon>
        <taxon>Fungi</taxon>
        <taxon>Dikarya</taxon>
        <taxon>Ascomycota</taxon>
        <taxon>Saccharomycotina</taxon>
        <taxon>Pichiomycetes</taxon>
        <taxon>Pichiales</taxon>
        <taxon>Pichiaceae</taxon>
        <taxon>Ogataea</taxon>
    </lineage>
</organism>
<protein>
    <recommendedName>
        <fullName evidence="6">Protein STE50</fullName>
    </recommendedName>
</protein>
<sequence>MSNVQRTRPTSIVLAHSNKDITSNDIVSWNNDQILLWLRNMDYSIDVIDLFKHHNITGMTLPFLNTEELRDMGIQQLSLRLQLMSDISDLLMKKNMNLLKFNTDPLAAELQTLVVSTNLVSTIANSVTEGLLSSNGGTNRKLTEQFNKLKEDLLPVLKEIKDKKPLPTPDRMSPTQLSHHQNQLQTTIVPQSIPAQAALKKQHSAPNTSSLRRSITSPPIISPILPDQSQFTGSNTNLASQSNISGTQSPRSPSKSGSSQSVPRYHKPNRLSMSQSMGTLPTMGSTSTASEPLKQLRAKTEDPCHKILQAAMKRHNLHVSDWKKYALVIVYGGDQERVLGYDEKPVVVYRELQELGLNPSIMLRQVEESDDLDSMNYETPGGRL</sequence>
<evidence type="ECO:0000313" key="5">
    <source>
        <dbReference type="Proteomes" id="UP000788993"/>
    </source>
</evidence>
<evidence type="ECO:0000259" key="3">
    <source>
        <dbReference type="PROSITE" id="PS50200"/>
    </source>
</evidence>
<evidence type="ECO:0000259" key="2">
    <source>
        <dbReference type="PROSITE" id="PS50105"/>
    </source>
</evidence>
<feature type="domain" description="SAM" evidence="2">
    <location>
        <begin position="29"/>
        <end position="93"/>
    </location>
</feature>
<dbReference type="OrthoDB" id="445896at2759"/>
<reference evidence="4" key="1">
    <citation type="journal article" date="2021" name="Open Biol.">
        <title>Shared evolutionary footprints suggest mitochondrial oxidative damage underlies multiple complex I losses in fungi.</title>
        <authorList>
            <person name="Schikora-Tamarit M.A."/>
            <person name="Marcet-Houben M."/>
            <person name="Nosek J."/>
            <person name="Gabaldon T."/>
        </authorList>
    </citation>
    <scope>NUCLEOTIDE SEQUENCE</scope>
    <source>
        <strain evidence="4">NCAIM Y.01608</strain>
    </source>
</reference>
<dbReference type="SUPFAM" id="SSF47769">
    <property type="entry name" value="SAM/Pointed domain"/>
    <property type="match status" value="1"/>
</dbReference>
<dbReference type="PROSITE" id="PS50200">
    <property type="entry name" value="RA"/>
    <property type="match status" value="1"/>
</dbReference>
<evidence type="ECO:0008006" key="6">
    <source>
        <dbReference type="Google" id="ProtNLM"/>
    </source>
</evidence>
<feature type="domain" description="Ras-associating" evidence="3">
    <location>
        <begin position="294"/>
        <end position="368"/>
    </location>
</feature>
<dbReference type="Proteomes" id="UP000788993">
    <property type="component" value="Unassembled WGS sequence"/>
</dbReference>
<feature type="region of interest" description="Disordered" evidence="1">
    <location>
        <begin position="160"/>
        <end position="182"/>
    </location>
</feature>
<dbReference type="InterPro" id="IPR029071">
    <property type="entry name" value="Ubiquitin-like_domsf"/>
</dbReference>
<dbReference type="Pfam" id="PF00788">
    <property type="entry name" value="RA"/>
    <property type="match status" value="1"/>
</dbReference>
<dbReference type="PROSITE" id="PS50105">
    <property type="entry name" value="SAM_DOMAIN"/>
    <property type="match status" value="1"/>
</dbReference>
<feature type="compositionally biased region" description="Polar residues" evidence="1">
    <location>
        <begin position="271"/>
        <end position="290"/>
    </location>
</feature>
<gene>
    <name evidence="4" type="ORF">OGATHE_001060</name>
</gene>
<dbReference type="InterPro" id="IPR000159">
    <property type="entry name" value="RA_dom"/>
</dbReference>